<dbReference type="AlphaFoldDB" id="A0A1M7S7N0"/>
<evidence type="ECO:0000313" key="2">
    <source>
        <dbReference type="EMBL" id="SHN54408.1"/>
    </source>
</evidence>
<keyword evidence="1" id="KW-1133">Transmembrane helix</keyword>
<accession>A0A1M7S7N0</accession>
<dbReference type="EMBL" id="FRDH01000004">
    <property type="protein sequence ID" value="SHN54408.1"/>
    <property type="molecule type" value="Genomic_DNA"/>
</dbReference>
<keyword evidence="1" id="KW-0472">Membrane</keyword>
<feature type="transmembrane region" description="Helical" evidence="1">
    <location>
        <begin position="12"/>
        <end position="33"/>
    </location>
</feature>
<name>A0A1M7S7N0_9FIRM</name>
<organism evidence="2 3">
    <name type="scientific">Butyrivibrio hungatei DSM 14810</name>
    <dbReference type="NCBI Taxonomy" id="1121132"/>
    <lineage>
        <taxon>Bacteria</taxon>
        <taxon>Bacillati</taxon>
        <taxon>Bacillota</taxon>
        <taxon>Clostridia</taxon>
        <taxon>Lachnospirales</taxon>
        <taxon>Lachnospiraceae</taxon>
        <taxon>Butyrivibrio</taxon>
    </lineage>
</organism>
<proteinExistence type="predicted"/>
<keyword evidence="1" id="KW-0812">Transmembrane</keyword>
<evidence type="ECO:0000256" key="1">
    <source>
        <dbReference type="SAM" id="Phobius"/>
    </source>
</evidence>
<protein>
    <recommendedName>
        <fullName evidence="4">Type II secretory pathway, pseudopilin PulG</fullName>
    </recommendedName>
</protein>
<dbReference type="RefSeq" id="WP_072701865.1">
    <property type="nucleotide sequence ID" value="NZ_FRDH01000004.1"/>
</dbReference>
<sequence>MNKTYWKKGISGIFIILLIILIALLIVILAPIISRDANEELNAMDNSMVVAAEKQAKVLYLQDLKAFKLVFDSQNKKFIDPSVAKRTVTPYGNSKEHSGKYILVTVDAEGNISSKWVSPYD</sequence>
<evidence type="ECO:0000313" key="3">
    <source>
        <dbReference type="Proteomes" id="UP000184097"/>
    </source>
</evidence>
<reference evidence="2 3" key="1">
    <citation type="submission" date="2016-12" db="EMBL/GenBank/DDBJ databases">
        <authorList>
            <person name="Song W.-J."/>
            <person name="Kurnit D.M."/>
        </authorList>
    </citation>
    <scope>NUCLEOTIDE SEQUENCE [LARGE SCALE GENOMIC DNA]</scope>
    <source>
        <strain evidence="2 3">DSM 14810</strain>
    </source>
</reference>
<evidence type="ECO:0008006" key="4">
    <source>
        <dbReference type="Google" id="ProtNLM"/>
    </source>
</evidence>
<dbReference type="Proteomes" id="UP000184097">
    <property type="component" value="Unassembled WGS sequence"/>
</dbReference>
<gene>
    <name evidence="2" type="ORF">SAMN02745247_01230</name>
</gene>